<dbReference type="PANTHER" id="PTHR35213:SF3">
    <property type="entry name" value="MYB-LIKE DOMAIN-CONTAINING PROTEIN"/>
    <property type="match status" value="1"/>
</dbReference>
<dbReference type="PANTHER" id="PTHR35213">
    <property type="entry name" value="RING-TYPE DOMAIN-CONTAINING PROTEIN-RELATED"/>
    <property type="match status" value="1"/>
</dbReference>
<feature type="region of interest" description="Disordered" evidence="1">
    <location>
        <begin position="587"/>
        <end position="612"/>
    </location>
</feature>
<evidence type="ECO:0000313" key="2">
    <source>
        <dbReference type="EMBL" id="TDH73848.1"/>
    </source>
</evidence>
<dbReference type="GeneID" id="94350026"/>
<keyword evidence="3" id="KW-1185">Reference proteome</keyword>
<feature type="region of interest" description="Disordered" evidence="1">
    <location>
        <begin position="454"/>
        <end position="484"/>
    </location>
</feature>
<dbReference type="RefSeq" id="XP_067823346.1">
    <property type="nucleotide sequence ID" value="XM_067964355.1"/>
</dbReference>
<dbReference type="KEGG" id="blac:94350026"/>
<organism evidence="2 3">
    <name type="scientific">Bremia lactucae</name>
    <name type="common">Lettuce downy mildew</name>
    <dbReference type="NCBI Taxonomy" id="4779"/>
    <lineage>
        <taxon>Eukaryota</taxon>
        <taxon>Sar</taxon>
        <taxon>Stramenopiles</taxon>
        <taxon>Oomycota</taxon>
        <taxon>Peronosporomycetes</taxon>
        <taxon>Peronosporales</taxon>
        <taxon>Peronosporaceae</taxon>
        <taxon>Bremia</taxon>
    </lineage>
</organism>
<accession>A0A976ILA2</accession>
<proteinExistence type="predicted"/>
<dbReference type="AlphaFoldDB" id="A0A976ILA2"/>
<evidence type="ECO:0000313" key="3">
    <source>
        <dbReference type="Proteomes" id="UP000294530"/>
    </source>
</evidence>
<gene>
    <name evidence="2" type="ORF">CCR75_006285</name>
</gene>
<reference evidence="2 3" key="1">
    <citation type="journal article" date="2021" name="Genome Biol.">
        <title>AFLAP: assembly-free linkage analysis pipeline using k-mers from genome sequencing data.</title>
        <authorList>
            <person name="Fletcher K."/>
            <person name="Zhang L."/>
            <person name="Gil J."/>
            <person name="Han R."/>
            <person name="Cavanaugh K."/>
            <person name="Michelmore R."/>
        </authorList>
    </citation>
    <scope>NUCLEOTIDE SEQUENCE [LARGE SCALE GENOMIC DNA]</scope>
    <source>
        <strain evidence="2 3">SF5</strain>
    </source>
</reference>
<sequence length="655" mass="72897">MDLSMILSPVLEEEQLLPPVPPRQYQGPNHKWSADELQCAVAILQDFQQPSANFSLSSQADLRSRIDAKVAPFYLHQEQRSKEEVQDPSNGIMNLSAHEVSKNCDQKHLAIEQVQKLNTSPTVWKEDSMSKLDLLVQADAIIKRRRSNALTSPEGDQTTYLRSGVWSRAEEEYAAAIVSFFLRGLLDLPEGVTLRKFLAEKLCCNRRRVSMKLGTESLAGQKIPRKVGGSVFVAADPLPSEDERREIESELAKLREANFSSGVLESRDYNEEGGLCLDMFKLDESGDEDDEKEMDTHQSYEKALGNKRPAVYNTLKPKRSKPTIIRTGFESAEEKEFVTAIYEYFTAGTLNIPEGTRLVTYLCQQLGCTPKQLSMKLAPQRLGERVFSDNVGSIIYVQRVTEAGNSSSEIGSIDDDFSEELFEVESRITELRLAHEEAHKNMILQVATPIKCERKTSTASRSSPDKATLTGTSSAASRSFRRSGPWSHDEEVYAAALIDSFFKGALDVTEGTTLRAFLSSRLCCNPMRISKKLASESIAAIPIPKKLGSSTYVRDIEVTSEERSRSEEALDSLRRIYIYSSSAKLSGGKQRRQSRGYQQSTSYTNSKVIESDSDAPSIAGKNFRKCRSPFLKHLSYGGTTSVCPTSIPVPALQLA</sequence>
<feature type="compositionally biased region" description="Polar residues" evidence="1">
    <location>
        <begin position="595"/>
        <end position="608"/>
    </location>
</feature>
<protein>
    <submittedName>
        <fullName evidence="2">Uncharacterized protein</fullName>
    </submittedName>
</protein>
<evidence type="ECO:0000256" key="1">
    <source>
        <dbReference type="SAM" id="MobiDB-lite"/>
    </source>
</evidence>
<comment type="caution">
    <text evidence="2">The sequence shown here is derived from an EMBL/GenBank/DDBJ whole genome shotgun (WGS) entry which is preliminary data.</text>
</comment>
<dbReference type="Proteomes" id="UP000294530">
    <property type="component" value="Unassembled WGS sequence"/>
</dbReference>
<dbReference type="OrthoDB" id="68300at2759"/>
<dbReference type="EMBL" id="SHOA02000018">
    <property type="protein sequence ID" value="TDH73848.1"/>
    <property type="molecule type" value="Genomic_DNA"/>
</dbReference>
<name>A0A976ILA2_BRELC</name>